<dbReference type="RefSeq" id="XP_031419405.1">
    <property type="nucleotide sequence ID" value="XM_031563545.2"/>
</dbReference>
<dbReference type="GeneID" id="105907617"/>
<dbReference type="InterPro" id="IPR018490">
    <property type="entry name" value="cNMP-bd_dom_sf"/>
</dbReference>
<dbReference type="Proteomes" id="UP000515152">
    <property type="component" value="Chromosome 26"/>
</dbReference>
<feature type="domain" description="PAC" evidence="20">
    <location>
        <begin position="91"/>
        <end position="143"/>
    </location>
</feature>
<dbReference type="PRINTS" id="PR01464">
    <property type="entry name" value="EAGCHANNEL"/>
</dbReference>
<evidence type="ECO:0000256" key="16">
    <source>
        <dbReference type="SAM" id="MobiDB-lite"/>
    </source>
</evidence>
<dbReference type="Pfam" id="PF00027">
    <property type="entry name" value="cNMP_binding"/>
    <property type="match status" value="1"/>
</dbReference>
<evidence type="ECO:0000256" key="4">
    <source>
        <dbReference type="ARBA" id="ARBA00022553"/>
    </source>
</evidence>
<evidence type="ECO:0000256" key="11">
    <source>
        <dbReference type="ARBA" id="ARBA00023065"/>
    </source>
</evidence>
<dbReference type="InterPro" id="IPR003938">
    <property type="entry name" value="K_chnl_volt-dep_EAG/ELK/ERG"/>
</dbReference>
<dbReference type="OrthoDB" id="447251at2759"/>
<gene>
    <name evidence="22" type="primary">kcnh1b</name>
</gene>
<name>A0A6P8F643_CLUHA</name>
<evidence type="ECO:0000259" key="20">
    <source>
        <dbReference type="PROSITE" id="PS50113"/>
    </source>
</evidence>
<feature type="domain" description="PAS" evidence="19">
    <location>
        <begin position="12"/>
        <end position="92"/>
    </location>
</feature>
<dbReference type="PANTHER" id="PTHR10217:SF530">
    <property type="entry name" value="POTASSIUM VOLTAGE-GATED CHANNEL SUBFAMILY H MEMBER 1"/>
    <property type="match status" value="1"/>
</dbReference>
<evidence type="ECO:0000256" key="12">
    <source>
        <dbReference type="ARBA" id="ARBA00023136"/>
    </source>
</evidence>
<dbReference type="CDD" id="cd00038">
    <property type="entry name" value="CAP_ED"/>
    <property type="match status" value="1"/>
</dbReference>
<dbReference type="SUPFAM" id="SSF81324">
    <property type="entry name" value="Voltage-gated potassium channels"/>
    <property type="match status" value="1"/>
</dbReference>
<dbReference type="SUPFAM" id="SSF51206">
    <property type="entry name" value="cAMP-binding domain-like"/>
    <property type="match status" value="1"/>
</dbReference>
<keyword evidence="3" id="KW-0633">Potassium transport</keyword>
<dbReference type="PROSITE" id="PS50042">
    <property type="entry name" value="CNMP_BINDING_3"/>
    <property type="match status" value="1"/>
</dbReference>
<keyword evidence="5 17" id="KW-0812">Transmembrane</keyword>
<keyword evidence="21" id="KW-1185">Reference proteome</keyword>
<keyword evidence="11" id="KW-0406">Ion transport</keyword>
<comment type="catalytic activity">
    <reaction evidence="15">
        <text>K(+)(in) = K(+)(out)</text>
        <dbReference type="Rhea" id="RHEA:29463"/>
        <dbReference type="ChEBI" id="CHEBI:29103"/>
    </reaction>
</comment>
<proteinExistence type="predicted"/>
<evidence type="ECO:0000256" key="8">
    <source>
        <dbReference type="ARBA" id="ARBA00022882"/>
    </source>
</evidence>
<reference evidence="22" key="1">
    <citation type="submission" date="2025-08" db="UniProtKB">
        <authorList>
            <consortium name="RefSeq"/>
        </authorList>
    </citation>
    <scope>IDENTIFICATION</scope>
</reference>
<feature type="transmembrane region" description="Helical" evidence="17">
    <location>
        <begin position="218"/>
        <end position="237"/>
    </location>
</feature>
<evidence type="ECO:0000313" key="21">
    <source>
        <dbReference type="Proteomes" id="UP000515152"/>
    </source>
</evidence>
<dbReference type="InterPro" id="IPR005821">
    <property type="entry name" value="Ion_trans_dom"/>
</dbReference>
<evidence type="ECO:0000259" key="19">
    <source>
        <dbReference type="PROSITE" id="PS50112"/>
    </source>
</evidence>
<dbReference type="AlphaFoldDB" id="A0A6P8F643"/>
<keyword evidence="14" id="KW-0407">Ion channel</keyword>
<evidence type="ECO:0000256" key="6">
    <source>
        <dbReference type="ARBA" id="ARBA00022826"/>
    </source>
</evidence>
<dbReference type="GO" id="GO:0005251">
    <property type="term" value="F:delayed rectifier potassium channel activity"/>
    <property type="evidence" value="ECO:0007669"/>
    <property type="project" value="TreeGrafter"/>
</dbReference>
<evidence type="ECO:0000256" key="7">
    <source>
        <dbReference type="ARBA" id="ARBA00022860"/>
    </source>
</evidence>
<keyword evidence="7" id="KW-0112">Calmodulin-binding</keyword>
<dbReference type="PROSITE" id="PS50113">
    <property type="entry name" value="PAC"/>
    <property type="match status" value="1"/>
</dbReference>
<dbReference type="InterPro" id="IPR035965">
    <property type="entry name" value="PAS-like_dom_sf"/>
</dbReference>
<dbReference type="SMART" id="SM00100">
    <property type="entry name" value="cNMP"/>
    <property type="match status" value="1"/>
</dbReference>
<dbReference type="Gene3D" id="1.10.1200.260">
    <property type="match status" value="1"/>
</dbReference>
<feature type="compositionally biased region" description="Polar residues" evidence="16">
    <location>
        <begin position="967"/>
        <end position="980"/>
    </location>
</feature>
<dbReference type="NCBIfam" id="TIGR00229">
    <property type="entry name" value="sensory_box"/>
    <property type="match status" value="1"/>
</dbReference>
<keyword evidence="10 17" id="KW-1133">Transmembrane helix</keyword>
<dbReference type="Pfam" id="PF13426">
    <property type="entry name" value="PAS_9"/>
    <property type="match status" value="1"/>
</dbReference>
<dbReference type="InterPro" id="IPR000595">
    <property type="entry name" value="cNMP-bd_dom"/>
</dbReference>
<keyword evidence="9" id="KW-0630">Potassium</keyword>
<keyword evidence="8" id="KW-0851">Voltage-gated channel</keyword>
<accession>A0A6P8F643</accession>
<dbReference type="CTD" id="101154640"/>
<dbReference type="GO" id="GO:0005516">
    <property type="term" value="F:calmodulin binding"/>
    <property type="evidence" value="ECO:0007669"/>
    <property type="project" value="UniProtKB-KW"/>
</dbReference>
<keyword evidence="12 17" id="KW-0472">Membrane</keyword>
<evidence type="ECO:0000256" key="9">
    <source>
        <dbReference type="ARBA" id="ARBA00022958"/>
    </source>
</evidence>
<dbReference type="Gene3D" id="2.60.120.10">
    <property type="entry name" value="Jelly Rolls"/>
    <property type="match status" value="1"/>
</dbReference>
<dbReference type="CDD" id="cd00130">
    <property type="entry name" value="PAS"/>
    <property type="match status" value="1"/>
</dbReference>
<dbReference type="FunFam" id="3.30.450.20:FF:000009">
    <property type="entry name" value="Potassium voltage-gated channel subfamily H member 1"/>
    <property type="match status" value="1"/>
</dbReference>
<dbReference type="PANTHER" id="PTHR10217">
    <property type="entry name" value="VOLTAGE AND LIGAND GATED POTASSIUM CHANNEL"/>
    <property type="match status" value="1"/>
</dbReference>
<dbReference type="InterPro" id="IPR001610">
    <property type="entry name" value="PAC"/>
</dbReference>
<evidence type="ECO:0000256" key="13">
    <source>
        <dbReference type="ARBA" id="ARBA00023180"/>
    </source>
</evidence>
<dbReference type="Gene3D" id="1.10.287.70">
    <property type="match status" value="1"/>
</dbReference>
<dbReference type="FunFam" id="2.60.120.10:FF:000009">
    <property type="entry name" value="Potassium voltage-gated channel subfamily H member 1"/>
    <property type="match status" value="1"/>
</dbReference>
<feature type="region of interest" description="Disordered" evidence="16">
    <location>
        <begin position="803"/>
        <end position="836"/>
    </location>
</feature>
<keyword evidence="2" id="KW-0813">Transport</keyword>
<organism evidence="21 22">
    <name type="scientific">Clupea harengus</name>
    <name type="common">Atlantic herring</name>
    <dbReference type="NCBI Taxonomy" id="7950"/>
    <lineage>
        <taxon>Eukaryota</taxon>
        <taxon>Metazoa</taxon>
        <taxon>Chordata</taxon>
        <taxon>Craniata</taxon>
        <taxon>Vertebrata</taxon>
        <taxon>Euteleostomi</taxon>
        <taxon>Actinopterygii</taxon>
        <taxon>Neopterygii</taxon>
        <taxon>Teleostei</taxon>
        <taxon>Clupei</taxon>
        <taxon>Clupeiformes</taxon>
        <taxon>Clupeoidei</taxon>
        <taxon>Clupeidae</taxon>
        <taxon>Clupea</taxon>
    </lineage>
</organism>
<dbReference type="PROSITE" id="PS50112">
    <property type="entry name" value="PAS"/>
    <property type="match status" value="1"/>
</dbReference>
<dbReference type="InterPro" id="IPR014710">
    <property type="entry name" value="RmlC-like_jellyroll"/>
</dbReference>
<evidence type="ECO:0000256" key="17">
    <source>
        <dbReference type="SAM" id="Phobius"/>
    </source>
</evidence>
<dbReference type="GO" id="GO:0008076">
    <property type="term" value="C:voltage-gated potassium channel complex"/>
    <property type="evidence" value="ECO:0007669"/>
    <property type="project" value="TreeGrafter"/>
</dbReference>
<dbReference type="SUPFAM" id="SSF55785">
    <property type="entry name" value="PYP-like sensor domain (PAS domain)"/>
    <property type="match status" value="1"/>
</dbReference>
<dbReference type="GO" id="GO:0042391">
    <property type="term" value="P:regulation of membrane potential"/>
    <property type="evidence" value="ECO:0007669"/>
    <property type="project" value="TreeGrafter"/>
</dbReference>
<dbReference type="InterPro" id="IPR003949">
    <property type="entry name" value="K_chnl_volt-dep_EAG"/>
</dbReference>
<dbReference type="SMART" id="SM00086">
    <property type="entry name" value="PAC"/>
    <property type="match status" value="1"/>
</dbReference>
<evidence type="ECO:0000259" key="18">
    <source>
        <dbReference type="PROSITE" id="PS50042"/>
    </source>
</evidence>
<feature type="transmembrane region" description="Helical" evidence="17">
    <location>
        <begin position="347"/>
        <end position="371"/>
    </location>
</feature>
<dbReference type="FunFam" id="1.10.1200.260:FF:000003">
    <property type="entry name" value="Potassium voltage-gated channel subfamily H member 1"/>
    <property type="match status" value="1"/>
</dbReference>
<dbReference type="InterPro" id="IPR050818">
    <property type="entry name" value="KCNH_animal-type"/>
</dbReference>
<feature type="region of interest" description="Disordered" evidence="16">
    <location>
        <begin position="886"/>
        <end position="909"/>
    </location>
</feature>
<dbReference type="Pfam" id="PF00520">
    <property type="entry name" value="Ion_trans"/>
    <property type="match status" value="1"/>
</dbReference>
<evidence type="ECO:0000256" key="5">
    <source>
        <dbReference type="ARBA" id="ARBA00022692"/>
    </source>
</evidence>
<dbReference type="KEGG" id="char:105907617"/>
<evidence type="ECO:0000256" key="2">
    <source>
        <dbReference type="ARBA" id="ARBA00022448"/>
    </source>
</evidence>
<evidence type="ECO:0000256" key="10">
    <source>
        <dbReference type="ARBA" id="ARBA00022989"/>
    </source>
</evidence>
<evidence type="ECO:0000256" key="3">
    <source>
        <dbReference type="ARBA" id="ARBA00022538"/>
    </source>
</evidence>
<protein>
    <submittedName>
        <fullName evidence="22">Potassium voltage-gated channel subfamily H member 1b</fullName>
    </submittedName>
</protein>
<feature type="transmembrane region" description="Helical" evidence="17">
    <location>
        <begin position="420"/>
        <end position="438"/>
    </location>
</feature>
<keyword evidence="4" id="KW-0597">Phosphoprotein</keyword>
<feature type="transmembrane region" description="Helical" evidence="17">
    <location>
        <begin position="450"/>
        <end position="473"/>
    </location>
</feature>
<evidence type="ECO:0000256" key="14">
    <source>
        <dbReference type="ARBA" id="ARBA00023303"/>
    </source>
</evidence>
<dbReference type="InterPro" id="IPR000700">
    <property type="entry name" value="PAS-assoc_C"/>
</dbReference>
<evidence type="ECO:0000313" key="22">
    <source>
        <dbReference type="RefSeq" id="XP_031419405.1"/>
    </source>
</evidence>
<dbReference type="PRINTS" id="PR01463">
    <property type="entry name" value="EAGCHANLFMLY"/>
</dbReference>
<comment type="subcellular location">
    <subcellularLocation>
        <location evidence="1">Membrane</location>
        <topology evidence="1">Multi-pass membrane protein</topology>
    </subcellularLocation>
</comment>
<feature type="domain" description="Cyclic nucleotide-binding" evidence="18">
    <location>
        <begin position="552"/>
        <end position="652"/>
    </location>
</feature>
<dbReference type="InterPro" id="IPR000014">
    <property type="entry name" value="PAS"/>
</dbReference>
<dbReference type="FunFam" id="1.10.287.70:FF:000035">
    <property type="entry name" value="Potassium voltage-gated channel, subfamily H (Eag-related), member 1"/>
    <property type="match status" value="1"/>
</dbReference>
<evidence type="ECO:0000256" key="1">
    <source>
        <dbReference type="ARBA" id="ARBA00004141"/>
    </source>
</evidence>
<keyword evidence="6" id="KW-0631">Potassium channel</keyword>
<feature type="region of interest" description="Disordered" evidence="16">
    <location>
        <begin position="967"/>
        <end position="987"/>
    </location>
</feature>
<sequence>MAHGRRGLVAPQNTFLENIVRRSNDTNFVLGNAQIVDWPIVYSNDGFCKLSGYHRAEVMQKSSTCSFMNGELTDKETCEKVRETLENYEVNSFEILMYKKNRMPVWFFVKIAPIRNEQDKVVLFLCTFNDITAFKQPIEDESLKGWGKFARLTRALTSSRGVLQQLAPAVQKGENVHKHSRLAEVLQLGSEILPQYKQETPKTPPHIILHYCAFKTTWDWVILILTFYTAIMVPYNVSFKTKQNNVAWLVVDSIVDVIFLVDIVLNFHTTFVGPGGEVISDPKLIRMNYVKTWFVIDLLSCLPYDVINAFENVDEGISSLFSSLKVVRLLRLGRVARKLDHYIEYGAAVLVLLVCVFGLASHWLACIWYSIGDYEVIDEDANVVRTDSWLYLLSETMGTPYRFNASGTGKWEGGPSKDSVYITSLYFTMTSLTSIGFGNIAPTTDGEKTFAVAMMMIGSLLYATIFGNVTTIFQQMYANTNRYHEMLNSVRDFLQLYQVPKGLSERVMDYIVSTWSMSRGIDTEKVLQICPKDMRADICVHLNRKVFKEHPAFRLASDGCLRALAMEFQTSHSAPGDLIYHAGESVDSLCFVVSGSLEVIQDDEVVAILGKGDVFGDVFWKELTLAQSCANVRALTYCDLHIIKRDALQKVLEFYTAFSNHFARNLHLTYNLRKRIVFRKISDVREEEEERLKRKDDAPLNFPPDHPVRRLFQRFRQQREARLAAERARQAILEGNGVERARQAILEGNDVEKGCIRSEQTTLVCEVIPSTSIITVTESSTPITSSTSSSSTTRLTARAKLDAPYGTPDSVKSAELPKGRGWGRFKEAPGKREHPHHTWVTVAKAESMETLPDRTKAHDEVILLKKTDSCDSGITKSDLRLDSVGEGVTQTPQDCSPVQAAGAGGAGGAGEGERLFQVTAERLDVQTALLELRQELRGEMRAFSSRITALEGHLAEMLRLLRVRTGSASTTPHLHPSQQADQDDTPS</sequence>
<keyword evidence="13" id="KW-0325">Glycoprotein</keyword>
<evidence type="ECO:0000256" key="15">
    <source>
        <dbReference type="ARBA" id="ARBA00034430"/>
    </source>
</evidence>
<dbReference type="Gene3D" id="3.30.450.20">
    <property type="entry name" value="PAS domain"/>
    <property type="match status" value="1"/>
</dbReference>